<reference evidence="2" key="1">
    <citation type="submission" date="2019-08" db="EMBL/GenBank/DDBJ databases">
        <authorList>
            <person name="Kucharzyk K."/>
            <person name="Murdoch R.W."/>
            <person name="Higgins S."/>
            <person name="Loffler F."/>
        </authorList>
    </citation>
    <scope>NUCLEOTIDE SEQUENCE</scope>
</reference>
<gene>
    <name evidence="2" type="ORF">SDC9_146176</name>
</gene>
<feature type="compositionally biased region" description="Basic and acidic residues" evidence="1">
    <location>
        <begin position="116"/>
        <end position="135"/>
    </location>
</feature>
<dbReference type="EMBL" id="VSSQ01045110">
    <property type="protein sequence ID" value="MPM98986.1"/>
    <property type="molecule type" value="Genomic_DNA"/>
</dbReference>
<dbReference type="AlphaFoldDB" id="A0A645EBD7"/>
<evidence type="ECO:0000256" key="1">
    <source>
        <dbReference type="SAM" id="MobiDB-lite"/>
    </source>
</evidence>
<comment type="caution">
    <text evidence="2">The sequence shown here is derived from an EMBL/GenBank/DDBJ whole genome shotgun (WGS) entry which is preliminary data.</text>
</comment>
<accession>A0A645EBD7</accession>
<organism evidence="2">
    <name type="scientific">bioreactor metagenome</name>
    <dbReference type="NCBI Taxonomy" id="1076179"/>
    <lineage>
        <taxon>unclassified sequences</taxon>
        <taxon>metagenomes</taxon>
        <taxon>ecological metagenomes</taxon>
    </lineage>
</organism>
<sequence length="135" mass="14711">MRPIRFETRNLRVVLASIDLDDELGDIESDVRNHEVSARDDLPVAYPPVDACLAVEHLQVHLRHGPRIARCSRQAFSPDSGLQPPRDEVAGPGQGLGAHGASPQALAQSRPLPHRCHIEHGQFGPGDDRGTPVRS</sequence>
<proteinExistence type="predicted"/>
<feature type="region of interest" description="Disordered" evidence="1">
    <location>
        <begin position="74"/>
        <end position="135"/>
    </location>
</feature>
<name>A0A645EBD7_9ZZZZ</name>
<protein>
    <submittedName>
        <fullName evidence="2">Uncharacterized protein</fullName>
    </submittedName>
</protein>
<evidence type="ECO:0000313" key="2">
    <source>
        <dbReference type="EMBL" id="MPM98986.1"/>
    </source>
</evidence>